<sequence length="215" mass="22107">MSGRSERTARPEKTRRNAGRSEVRPTSPWRHRRLTLASSVTGAVIVALGILSMSQLGPGSATVAIGGAFTLLGAGFGTVMVTATEVVVHQASVDAAGVAGGLQQTAMNVGPALGVATATMLLTGAMSFGAAEWPGAGEVRWTGADFTAAMRPTLWVLTGVAVLGGLLATRLPRRAGPVPVRRSRSRHSGIAAGLDRGECSQDQPSTWSRARGRPG</sequence>
<keyword evidence="3 6" id="KW-1133">Transmembrane helix</keyword>
<keyword evidence="8" id="KW-1185">Reference proteome</keyword>
<feature type="transmembrane region" description="Helical" evidence="6">
    <location>
        <begin position="65"/>
        <end position="88"/>
    </location>
</feature>
<name>A0ABW1KHB1_9ACTN</name>
<evidence type="ECO:0008006" key="9">
    <source>
        <dbReference type="Google" id="ProtNLM"/>
    </source>
</evidence>
<feature type="region of interest" description="Disordered" evidence="5">
    <location>
        <begin position="175"/>
        <end position="215"/>
    </location>
</feature>
<feature type="transmembrane region" description="Helical" evidence="6">
    <location>
        <begin position="34"/>
        <end position="53"/>
    </location>
</feature>
<dbReference type="RefSeq" id="WP_377429049.1">
    <property type="nucleotide sequence ID" value="NZ_JBHSPR010000039.1"/>
</dbReference>
<protein>
    <recommendedName>
        <fullName evidence="9">MFS transporter</fullName>
    </recommendedName>
</protein>
<evidence type="ECO:0000256" key="4">
    <source>
        <dbReference type="ARBA" id="ARBA00023136"/>
    </source>
</evidence>
<organism evidence="7 8">
    <name type="scientific">Plantactinospora solaniradicis</name>
    <dbReference type="NCBI Taxonomy" id="1723736"/>
    <lineage>
        <taxon>Bacteria</taxon>
        <taxon>Bacillati</taxon>
        <taxon>Actinomycetota</taxon>
        <taxon>Actinomycetes</taxon>
        <taxon>Micromonosporales</taxon>
        <taxon>Micromonosporaceae</taxon>
        <taxon>Plantactinospora</taxon>
    </lineage>
</organism>
<comment type="subcellular location">
    <subcellularLocation>
        <location evidence="1">Membrane</location>
        <topology evidence="1">Multi-pass membrane protein</topology>
    </subcellularLocation>
</comment>
<dbReference type="SUPFAM" id="SSF103473">
    <property type="entry name" value="MFS general substrate transporter"/>
    <property type="match status" value="1"/>
</dbReference>
<accession>A0ABW1KHB1</accession>
<evidence type="ECO:0000256" key="6">
    <source>
        <dbReference type="SAM" id="Phobius"/>
    </source>
</evidence>
<evidence type="ECO:0000256" key="1">
    <source>
        <dbReference type="ARBA" id="ARBA00004141"/>
    </source>
</evidence>
<dbReference type="PANTHER" id="PTHR42718:SF42">
    <property type="entry name" value="EXPORT PROTEIN"/>
    <property type="match status" value="1"/>
</dbReference>
<dbReference type="PANTHER" id="PTHR42718">
    <property type="entry name" value="MAJOR FACILITATOR SUPERFAMILY MULTIDRUG TRANSPORTER MFSC"/>
    <property type="match status" value="1"/>
</dbReference>
<evidence type="ECO:0000256" key="5">
    <source>
        <dbReference type="SAM" id="MobiDB-lite"/>
    </source>
</evidence>
<reference evidence="8" key="1">
    <citation type="journal article" date="2019" name="Int. J. Syst. Evol. Microbiol.">
        <title>The Global Catalogue of Microorganisms (GCM) 10K type strain sequencing project: providing services to taxonomists for standard genome sequencing and annotation.</title>
        <authorList>
            <consortium name="The Broad Institute Genomics Platform"/>
            <consortium name="The Broad Institute Genome Sequencing Center for Infectious Disease"/>
            <person name="Wu L."/>
            <person name="Ma J."/>
        </authorList>
    </citation>
    <scope>NUCLEOTIDE SEQUENCE [LARGE SCALE GENOMIC DNA]</scope>
    <source>
        <strain evidence="8">ZS-35-S2</strain>
    </source>
</reference>
<feature type="compositionally biased region" description="Basic and acidic residues" evidence="5">
    <location>
        <begin position="1"/>
        <end position="23"/>
    </location>
</feature>
<evidence type="ECO:0000256" key="2">
    <source>
        <dbReference type="ARBA" id="ARBA00022692"/>
    </source>
</evidence>
<feature type="region of interest" description="Disordered" evidence="5">
    <location>
        <begin position="1"/>
        <end position="29"/>
    </location>
</feature>
<keyword evidence="4 6" id="KW-0472">Membrane</keyword>
<evidence type="ECO:0000313" key="7">
    <source>
        <dbReference type="EMBL" id="MFC6021146.1"/>
    </source>
</evidence>
<comment type="caution">
    <text evidence="7">The sequence shown here is derived from an EMBL/GenBank/DDBJ whole genome shotgun (WGS) entry which is preliminary data.</text>
</comment>
<evidence type="ECO:0000256" key="3">
    <source>
        <dbReference type="ARBA" id="ARBA00022989"/>
    </source>
</evidence>
<feature type="transmembrane region" description="Helical" evidence="6">
    <location>
        <begin position="109"/>
        <end position="133"/>
    </location>
</feature>
<gene>
    <name evidence="7" type="ORF">ACFP2T_33855</name>
</gene>
<keyword evidence="2 6" id="KW-0812">Transmembrane</keyword>
<dbReference type="Proteomes" id="UP001596203">
    <property type="component" value="Unassembled WGS sequence"/>
</dbReference>
<proteinExistence type="predicted"/>
<dbReference type="InterPro" id="IPR036259">
    <property type="entry name" value="MFS_trans_sf"/>
</dbReference>
<dbReference type="EMBL" id="JBHSPR010000039">
    <property type="protein sequence ID" value="MFC6021146.1"/>
    <property type="molecule type" value="Genomic_DNA"/>
</dbReference>
<evidence type="ECO:0000313" key="8">
    <source>
        <dbReference type="Proteomes" id="UP001596203"/>
    </source>
</evidence>
<feature type="transmembrane region" description="Helical" evidence="6">
    <location>
        <begin position="153"/>
        <end position="172"/>
    </location>
</feature>